<evidence type="ECO:0000259" key="10">
    <source>
        <dbReference type="Pfam" id="PF16916"/>
    </source>
</evidence>
<dbReference type="InterPro" id="IPR050291">
    <property type="entry name" value="CDF_Transporter"/>
</dbReference>
<evidence type="ECO:0000256" key="1">
    <source>
        <dbReference type="ARBA" id="ARBA00004141"/>
    </source>
</evidence>
<proteinExistence type="inferred from homology"/>
<dbReference type="Gene3D" id="1.20.1510.10">
    <property type="entry name" value="Cation efflux protein transmembrane domain"/>
    <property type="match status" value="1"/>
</dbReference>
<feature type="transmembrane region" description="Helical" evidence="8">
    <location>
        <begin position="122"/>
        <end position="143"/>
    </location>
</feature>
<dbReference type="NCBIfam" id="TIGR01297">
    <property type="entry name" value="CDF"/>
    <property type="match status" value="1"/>
</dbReference>
<gene>
    <name evidence="11" type="ORF">PTI45_03816</name>
</gene>
<dbReference type="SUPFAM" id="SSF161111">
    <property type="entry name" value="Cation efflux protein transmembrane domain-like"/>
    <property type="match status" value="1"/>
</dbReference>
<evidence type="ECO:0000256" key="6">
    <source>
        <dbReference type="ARBA" id="ARBA00023136"/>
    </source>
</evidence>
<feature type="region of interest" description="Disordered" evidence="7">
    <location>
        <begin position="59"/>
        <end position="83"/>
    </location>
</feature>
<evidence type="ECO:0000256" key="4">
    <source>
        <dbReference type="ARBA" id="ARBA00022692"/>
    </source>
</evidence>
<reference evidence="11 12" key="1">
    <citation type="submission" date="2016-08" db="EMBL/GenBank/DDBJ databases">
        <title>Genome sequencing of Paenibacillus sp. TI45-13ar, isolated from Korean traditional nuruk.</title>
        <authorList>
            <person name="Kim S.-J."/>
        </authorList>
    </citation>
    <scope>NUCLEOTIDE SEQUENCE [LARGE SCALE GENOMIC DNA]</scope>
    <source>
        <strain evidence="11 12">TI45-13ar</strain>
    </source>
</reference>
<comment type="caution">
    <text evidence="11">The sequence shown here is derived from an EMBL/GenBank/DDBJ whole genome shotgun (WGS) entry which is preliminary data.</text>
</comment>
<evidence type="ECO:0000256" key="7">
    <source>
        <dbReference type="SAM" id="MobiDB-lite"/>
    </source>
</evidence>
<organism evidence="11 12">
    <name type="scientific">Paenibacillus nuruki</name>
    <dbReference type="NCBI Taxonomy" id="1886670"/>
    <lineage>
        <taxon>Bacteria</taxon>
        <taxon>Bacillati</taxon>
        <taxon>Bacillota</taxon>
        <taxon>Bacilli</taxon>
        <taxon>Bacillales</taxon>
        <taxon>Paenibacillaceae</taxon>
        <taxon>Paenibacillus</taxon>
    </lineage>
</organism>
<name>A0A1E3KYZ8_9BACL</name>
<feature type="compositionally biased region" description="Polar residues" evidence="7">
    <location>
        <begin position="59"/>
        <end position="72"/>
    </location>
</feature>
<dbReference type="InterPro" id="IPR036837">
    <property type="entry name" value="Cation_efflux_CTD_sf"/>
</dbReference>
<feature type="compositionally biased region" description="Low complexity" evidence="7">
    <location>
        <begin position="73"/>
        <end position="83"/>
    </location>
</feature>
<feature type="transmembrane region" description="Helical" evidence="8">
    <location>
        <begin position="88"/>
        <end position="110"/>
    </location>
</feature>
<dbReference type="GO" id="GO:0016020">
    <property type="term" value="C:membrane"/>
    <property type="evidence" value="ECO:0007669"/>
    <property type="project" value="UniProtKB-SubCell"/>
</dbReference>
<dbReference type="Proteomes" id="UP000094578">
    <property type="component" value="Unassembled WGS sequence"/>
</dbReference>
<dbReference type="STRING" id="1886670.PTI45_03816"/>
<dbReference type="PANTHER" id="PTHR43840">
    <property type="entry name" value="MITOCHONDRIAL METAL TRANSPORTER 1-RELATED"/>
    <property type="match status" value="1"/>
</dbReference>
<feature type="domain" description="Cation efflux protein cytoplasmic" evidence="10">
    <location>
        <begin position="228"/>
        <end position="302"/>
    </location>
</feature>
<keyword evidence="5 8" id="KW-1133">Transmembrane helix</keyword>
<dbReference type="InterPro" id="IPR027470">
    <property type="entry name" value="Cation_efflux_CTD"/>
</dbReference>
<protein>
    <submittedName>
        <fullName evidence="11">Putative transporter YdfM</fullName>
    </submittedName>
</protein>
<feature type="transmembrane region" description="Helical" evidence="8">
    <location>
        <begin position="163"/>
        <end position="182"/>
    </location>
</feature>
<feature type="transmembrane region" description="Helical" evidence="8">
    <location>
        <begin position="12"/>
        <end position="34"/>
    </location>
</feature>
<dbReference type="AlphaFoldDB" id="A0A1E3KYZ8"/>
<dbReference type="Pfam" id="PF01545">
    <property type="entry name" value="Cation_efflux"/>
    <property type="match status" value="1"/>
</dbReference>
<dbReference type="Gene3D" id="3.30.70.1350">
    <property type="entry name" value="Cation efflux protein, cytoplasmic domain"/>
    <property type="match status" value="1"/>
</dbReference>
<keyword evidence="4 8" id="KW-0812">Transmembrane</keyword>
<evidence type="ECO:0000256" key="5">
    <source>
        <dbReference type="ARBA" id="ARBA00022989"/>
    </source>
</evidence>
<comment type="subcellular location">
    <subcellularLocation>
        <location evidence="1">Membrane</location>
        <topology evidence="1">Multi-pass membrane protein</topology>
    </subcellularLocation>
</comment>
<accession>A0A1E3KYZ8</accession>
<dbReference type="RefSeq" id="WP_069329164.1">
    <property type="nucleotide sequence ID" value="NZ_MDER01000075.1"/>
</dbReference>
<dbReference type="PANTHER" id="PTHR43840:SF15">
    <property type="entry name" value="MITOCHONDRIAL METAL TRANSPORTER 1-RELATED"/>
    <property type="match status" value="1"/>
</dbReference>
<dbReference type="Pfam" id="PF16916">
    <property type="entry name" value="ZT_dimer"/>
    <property type="match status" value="1"/>
</dbReference>
<evidence type="ECO:0000313" key="12">
    <source>
        <dbReference type="Proteomes" id="UP000094578"/>
    </source>
</evidence>
<evidence type="ECO:0000313" key="11">
    <source>
        <dbReference type="EMBL" id="ODP26714.1"/>
    </source>
</evidence>
<keyword evidence="3" id="KW-0813">Transport</keyword>
<comment type="similarity">
    <text evidence="2">Belongs to the cation diffusion facilitator (CDF) transporter (TC 2.A.4) family.</text>
</comment>
<dbReference type="InterPro" id="IPR002524">
    <property type="entry name" value="Cation_efflux"/>
</dbReference>
<evidence type="ECO:0000256" key="3">
    <source>
        <dbReference type="ARBA" id="ARBA00022448"/>
    </source>
</evidence>
<dbReference type="InterPro" id="IPR027469">
    <property type="entry name" value="Cation_efflux_TMD_sf"/>
</dbReference>
<keyword evidence="12" id="KW-1185">Reference proteome</keyword>
<dbReference type="EMBL" id="MDER01000075">
    <property type="protein sequence ID" value="ODP26714.1"/>
    <property type="molecule type" value="Genomic_DNA"/>
</dbReference>
<feature type="domain" description="Cation efflux protein transmembrane" evidence="9">
    <location>
        <begin position="87"/>
        <end position="217"/>
    </location>
</feature>
<dbReference type="InterPro" id="IPR058533">
    <property type="entry name" value="Cation_efflux_TM"/>
</dbReference>
<dbReference type="GO" id="GO:0008324">
    <property type="term" value="F:monoatomic cation transmembrane transporter activity"/>
    <property type="evidence" value="ECO:0007669"/>
    <property type="project" value="InterPro"/>
</dbReference>
<evidence type="ECO:0000256" key="2">
    <source>
        <dbReference type="ARBA" id="ARBA00008114"/>
    </source>
</evidence>
<dbReference type="SUPFAM" id="SSF160240">
    <property type="entry name" value="Cation efflux protein cytoplasmic domain-like"/>
    <property type="match status" value="1"/>
</dbReference>
<evidence type="ECO:0000256" key="8">
    <source>
        <dbReference type="SAM" id="Phobius"/>
    </source>
</evidence>
<keyword evidence="6 8" id="KW-0472">Membrane</keyword>
<sequence>MKNQDIHQGEKVFWTSVITGLGLAIVKGVTGYIANNKALMGDALYTASTAASSLVDRLSNNGTTAKSHTRQNGRTGTTAPPAKTGAPFANLMITVLLLLGGLEIGISAVRDLMSSATPDPKPYAIIPVFLSIAINEAVFRYRYRYAKKQKNARLADDVDNHRYSLYSSILVLAGMLSTIAALELNIDQLYYIEPISAILVAGIVWRQGYRIAKHSIYGSLVQELDQQDAVDFMDTVQRVQGVITVEELKAQEVGDSVKIDLKISVNPQITVREAAEISEYAKNLLLSRFAHVSSVQVQVVPYNGGYPYKSNYELTQSRDTSGNGMLQ</sequence>
<evidence type="ECO:0000259" key="9">
    <source>
        <dbReference type="Pfam" id="PF01545"/>
    </source>
</evidence>